<dbReference type="GO" id="GO:0003677">
    <property type="term" value="F:DNA binding"/>
    <property type="evidence" value="ECO:0007669"/>
    <property type="project" value="UniProtKB-KW"/>
</dbReference>
<evidence type="ECO:0000256" key="3">
    <source>
        <dbReference type="ARBA" id="ARBA00023163"/>
    </source>
</evidence>
<evidence type="ECO:0000256" key="2">
    <source>
        <dbReference type="ARBA" id="ARBA00023125"/>
    </source>
</evidence>
<keyword evidence="2" id="KW-0238">DNA-binding</keyword>
<keyword evidence="1" id="KW-0805">Transcription regulation</keyword>
<dbReference type="InterPro" id="IPR018490">
    <property type="entry name" value="cNMP-bd_dom_sf"/>
</dbReference>
<dbReference type="Gene3D" id="2.60.120.10">
    <property type="entry name" value="Jelly Rolls"/>
    <property type="match status" value="1"/>
</dbReference>
<dbReference type="SUPFAM" id="SSF51206">
    <property type="entry name" value="cAMP-binding domain-like"/>
    <property type="match status" value="1"/>
</dbReference>
<keyword evidence="5" id="KW-0934">Plastid</keyword>
<sequence length="214" mass="25582">MQWIYNFTTYKIPFYIYKLKKNDCIIYPANYSKNKSVIILNGILYLLKTFTNGETISLAILNTNNIINIIDNHIEPRHYYYRAIALEETYIISFQWDNIYINNNIKPQIIKNIINSYQKTIYKYEIMNHIITHKEIKNRVIQLILYLCEEFGIIKKKHIFIPFEISQVTLSTITGSNKVTINKIMKTLNQKMLIQYTLNKKIYLYSIFKLDPNI</sequence>
<dbReference type="InterPro" id="IPR036388">
    <property type="entry name" value="WH-like_DNA-bd_sf"/>
</dbReference>
<feature type="domain" description="HTH crp-type" evidence="4">
    <location>
        <begin position="134"/>
        <end position="208"/>
    </location>
</feature>
<proteinExistence type="predicted"/>
<reference evidence="5" key="1">
    <citation type="journal article" date="2016" name="BMC Biol.">
        <title>Parallel evolution of highly conserved plastid genome architecture in red seaweeds and seed plants.</title>
        <authorList>
            <person name="Lee J."/>
            <person name="Cho C.H."/>
            <person name="Park S.I."/>
            <person name="Choi J.W."/>
            <person name="Song H.S."/>
            <person name="West J.A."/>
            <person name="Bhattacharya D."/>
            <person name="Yoon H.S."/>
        </authorList>
    </citation>
    <scope>NUCLEOTIDE SEQUENCE</scope>
</reference>
<dbReference type="GO" id="GO:0006355">
    <property type="term" value="P:regulation of DNA-templated transcription"/>
    <property type="evidence" value="ECO:0007669"/>
    <property type="project" value="InterPro"/>
</dbReference>
<evidence type="ECO:0000256" key="1">
    <source>
        <dbReference type="ARBA" id="ARBA00023015"/>
    </source>
</evidence>
<dbReference type="InterPro" id="IPR036390">
    <property type="entry name" value="WH_DNA-bd_sf"/>
</dbReference>
<protein>
    <submittedName>
        <fullName evidence="5">Global nitrogen transcriptional regulator</fullName>
    </submittedName>
</protein>
<dbReference type="EMBL" id="KX284713">
    <property type="protein sequence ID" value="AOM65242.1"/>
    <property type="molecule type" value="Genomic_DNA"/>
</dbReference>
<gene>
    <name evidence="5" type="primary">ntcA</name>
    <name evidence="5" type="ORF">Sebd_155</name>
</gene>
<dbReference type="AlphaFoldDB" id="A0A1C9CA28"/>
<evidence type="ECO:0000313" key="5">
    <source>
        <dbReference type="EMBL" id="AOM65242.1"/>
    </source>
</evidence>
<dbReference type="GeneID" id="29072613"/>
<dbReference type="RefSeq" id="YP_009296307.1">
    <property type="nucleotide sequence ID" value="NC_031170.1"/>
</dbReference>
<accession>A0A1C9CA28</accession>
<name>A0A1C9CA28_9FLOR</name>
<dbReference type="SUPFAM" id="SSF46785">
    <property type="entry name" value="Winged helix' DNA-binding domain"/>
    <property type="match status" value="1"/>
</dbReference>
<evidence type="ECO:0000259" key="4">
    <source>
        <dbReference type="PROSITE" id="PS51063"/>
    </source>
</evidence>
<organism evidence="5">
    <name type="scientific">Sebdenia flabellata</name>
    <dbReference type="NCBI Taxonomy" id="42024"/>
    <lineage>
        <taxon>Eukaryota</taxon>
        <taxon>Rhodophyta</taxon>
        <taxon>Florideophyceae</taxon>
        <taxon>Rhodymeniophycidae</taxon>
        <taxon>Sebdeniales</taxon>
        <taxon>Sebdeniaceae</taxon>
        <taxon>Sebdenia</taxon>
    </lineage>
</organism>
<dbReference type="InterPro" id="IPR012318">
    <property type="entry name" value="HTH_CRP"/>
</dbReference>
<geneLocation type="plastid" evidence="5"/>
<dbReference type="PROSITE" id="PS51063">
    <property type="entry name" value="HTH_CRP_2"/>
    <property type="match status" value="1"/>
</dbReference>
<dbReference type="Gene3D" id="1.10.10.10">
    <property type="entry name" value="Winged helix-like DNA-binding domain superfamily/Winged helix DNA-binding domain"/>
    <property type="match status" value="1"/>
</dbReference>
<keyword evidence="3" id="KW-0804">Transcription</keyword>
<dbReference type="InterPro" id="IPR014710">
    <property type="entry name" value="RmlC-like_jellyroll"/>
</dbReference>